<evidence type="ECO:0000313" key="7">
    <source>
        <dbReference type="EMBL" id="GCE22348.1"/>
    </source>
</evidence>
<feature type="transmembrane region" description="Helical" evidence="5">
    <location>
        <begin position="219"/>
        <end position="244"/>
    </location>
</feature>
<dbReference type="GO" id="GO:0005886">
    <property type="term" value="C:plasma membrane"/>
    <property type="evidence" value="ECO:0007669"/>
    <property type="project" value="UniProtKB-SubCell"/>
</dbReference>
<dbReference type="AlphaFoldDB" id="A0A402ATA9"/>
<evidence type="ECO:0000256" key="5">
    <source>
        <dbReference type="RuleBase" id="RU363032"/>
    </source>
</evidence>
<dbReference type="Gene3D" id="1.10.3720.10">
    <property type="entry name" value="MetI-like"/>
    <property type="match status" value="1"/>
</dbReference>
<keyword evidence="4 5" id="KW-0472">Membrane</keyword>
<feature type="domain" description="ABC transmembrane type-1" evidence="6">
    <location>
        <begin position="134"/>
        <end position="350"/>
    </location>
</feature>
<name>A0A402ATA9_9CHLR</name>
<dbReference type="InterPro" id="IPR000515">
    <property type="entry name" value="MetI-like"/>
</dbReference>
<feature type="transmembrane region" description="Helical" evidence="5">
    <location>
        <begin position="173"/>
        <end position="196"/>
    </location>
</feature>
<evidence type="ECO:0000256" key="3">
    <source>
        <dbReference type="ARBA" id="ARBA00022989"/>
    </source>
</evidence>
<comment type="subcellular location">
    <subcellularLocation>
        <location evidence="5">Cell membrane</location>
        <topology evidence="5">Multi-pass membrane protein</topology>
    </subcellularLocation>
    <subcellularLocation>
        <location evidence="1">Membrane</location>
        <topology evidence="1">Multi-pass membrane protein</topology>
    </subcellularLocation>
</comment>
<reference evidence="8" key="1">
    <citation type="submission" date="2018-12" db="EMBL/GenBank/DDBJ databases">
        <title>Tengunoibacter tsumagoiensis gen. nov., sp. nov., Dictyobacter kobayashii sp. nov., D. alpinus sp. nov., and D. joshuensis sp. nov. and description of Dictyobacteraceae fam. nov. within the order Ktedonobacterales isolated from Tengu-no-mugimeshi.</title>
        <authorList>
            <person name="Wang C.M."/>
            <person name="Zheng Y."/>
            <person name="Sakai Y."/>
            <person name="Toyoda A."/>
            <person name="Minakuchi Y."/>
            <person name="Abe K."/>
            <person name="Yokota A."/>
            <person name="Yabe S."/>
        </authorList>
    </citation>
    <scope>NUCLEOTIDE SEQUENCE [LARGE SCALE GENOMIC DNA]</scope>
    <source>
        <strain evidence="8">Uno11</strain>
    </source>
</reference>
<dbReference type="InterPro" id="IPR035906">
    <property type="entry name" value="MetI-like_sf"/>
</dbReference>
<dbReference type="PROSITE" id="PS50928">
    <property type="entry name" value="ABC_TM1"/>
    <property type="match status" value="1"/>
</dbReference>
<sequence>MIKSAPQRITPGKTRIFPALRLWLATHPLIAYALRRFGAYLLTLWGSLTVTFFFFRLIPGNPIASFVQSLQSRQVYNVHASQDVVQYYNKIFGLDGNLFQQYLHYMYQLIVLHDLGPSLISFPTSSQVLIARSLPWTIGLLGLSTLISWVLGLILGALIGWKREKKASEWMTNLCIALSHIPFYFIALILIFFIAYRLDWFPPTSAYDPSLDPGFNLDFILSVINHGTLPALSIVIIGVCSWMLSTRMLMITIVGEDYLTFAEAKGLKPRSILTRYALRNCYLPQITGLGITLGSIFNGNVLVEQLFAYPGIGNLFVTAIQQLDFNTIQGIVALAIFGVLTANLILDLLLPAFDPRVKYN</sequence>
<comment type="caution">
    <text evidence="7">The sequence shown here is derived from an EMBL/GenBank/DDBJ whole genome shotgun (WGS) entry which is preliminary data.</text>
</comment>
<dbReference type="Proteomes" id="UP000287188">
    <property type="component" value="Unassembled WGS sequence"/>
</dbReference>
<evidence type="ECO:0000256" key="4">
    <source>
        <dbReference type="ARBA" id="ARBA00023136"/>
    </source>
</evidence>
<keyword evidence="8" id="KW-1185">Reference proteome</keyword>
<dbReference type="RefSeq" id="WP_126555052.1">
    <property type="nucleotide sequence ID" value="NZ_BIFS01000002.1"/>
</dbReference>
<evidence type="ECO:0000256" key="1">
    <source>
        <dbReference type="ARBA" id="ARBA00004141"/>
    </source>
</evidence>
<dbReference type="EMBL" id="BIFS01000002">
    <property type="protein sequence ID" value="GCE22348.1"/>
    <property type="molecule type" value="Genomic_DNA"/>
</dbReference>
<gene>
    <name evidence="7" type="ORF">KDK_61480</name>
</gene>
<evidence type="ECO:0000259" key="6">
    <source>
        <dbReference type="PROSITE" id="PS50928"/>
    </source>
</evidence>
<feature type="transmembrane region" description="Helical" evidence="5">
    <location>
        <begin position="136"/>
        <end position="161"/>
    </location>
</feature>
<keyword evidence="5" id="KW-0813">Transport</keyword>
<evidence type="ECO:0000256" key="2">
    <source>
        <dbReference type="ARBA" id="ARBA00022692"/>
    </source>
</evidence>
<dbReference type="PANTHER" id="PTHR43376">
    <property type="entry name" value="OLIGOPEPTIDE TRANSPORT SYSTEM PERMEASE PROTEIN"/>
    <property type="match status" value="1"/>
</dbReference>
<protein>
    <submittedName>
        <fullName evidence="7">ABC transporter permease</fullName>
    </submittedName>
</protein>
<keyword evidence="2 5" id="KW-0812">Transmembrane</keyword>
<dbReference type="CDD" id="cd06261">
    <property type="entry name" value="TM_PBP2"/>
    <property type="match status" value="1"/>
</dbReference>
<feature type="transmembrane region" description="Helical" evidence="5">
    <location>
        <begin position="37"/>
        <end position="58"/>
    </location>
</feature>
<proteinExistence type="inferred from homology"/>
<keyword evidence="3 5" id="KW-1133">Transmembrane helix</keyword>
<feature type="transmembrane region" description="Helical" evidence="5">
    <location>
        <begin position="331"/>
        <end position="353"/>
    </location>
</feature>
<dbReference type="OrthoDB" id="9769919at2"/>
<dbReference type="Pfam" id="PF00528">
    <property type="entry name" value="BPD_transp_1"/>
    <property type="match status" value="1"/>
</dbReference>
<evidence type="ECO:0000313" key="8">
    <source>
        <dbReference type="Proteomes" id="UP000287188"/>
    </source>
</evidence>
<organism evidence="7 8">
    <name type="scientific">Dictyobacter kobayashii</name>
    <dbReference type="NCBI Taxonomy" id="2014872"/>
    <lineage>
        <taxon>Bacteria</taxon>
        <taxon>Bacillati</taxon>
        <taxon>Chloroflexota</taxon>
        <taxon>Ktedonobacteria</taxon>
        <taxon>Ktedonobacterales</taxon>
        <taxon>Dictyobacteraceae</taxon>
        <taxon>Dictyobacter</taxon>
    </lineage>
</organism>
<dbReference type="SUPFAM" id="SSF161098">
    <property type="entry name" value="MetI-like"/>
    <property type="match status" value="1"/>
</dbReference>
<accession>A0A402ATA9</accession>
<dbReference type="GO" id="GO:0055085">
    <property type="term" value="P:transmembrane transport"/>
    <property type="evidence" value="ECO:0007669"/>
    <property type="project" value="InterPro"/>
</dbReference>
<dbReference type="PANTHER" id="PTHR43376:SF1">
    <property type="entry name" value="OLIGOPEPTIDE TRANSPORT SYSTEM PERMEASE PROTEIN"/>
    <property type="match status" value="1"/>
</dbReference>
<comment type="similarity">
    <text evidence="5">Belongs to the binding-protein-dependent transport system permease family.</text>
</comment>